<dbReference type="RefSeq" id="XP_018381021.1">
    <property type="nucleotide sequence ID" value="XM_018535084.1"/>
</dbReference>
<reference evidence="2 3" key="1">
    <citation type="submission" date="2016-05" db="EMBL/GenBank/DDBJ databases">
        <title>Comparative analysis of secretome profiles of manganese(II)-oxidizing ascomycete fungi.</title>
        <authorList>
            <consortium name="DOE Joint Genome Institute"/>
            <person name="Zeiner C.A."/>
            <person name="Purvine S.O."/>
            <person name="Zink E.M."/>
            <person name="Wu S."/>
            <person name="Pasa-Tolic L."/>
            <person name="Chaput D.L."/>
            <person name="Haridas S."/>
            <person name="Grigoriev I.V."/>
            <person name="Santelli C.M."/>
            <person name="Hansel C.M."/>
        </authorList>
    </citation>
    <scope>NUCLEOTIDE SEQUENCE [LARGE SCALE GENOMIC DNA]</scope>
    <source>
        <strain evidence="2 3">SRC1lrK2f</strain>
    </source>
</reference>
<dbReference type="AlphaFoldDB" id="A0A177D8U1"/>
<dbReference type="KEGG" id="aalt:CC77DRAFT_946432"/>
<dbReference type="Proteomes" id="UP000077248">
    <property type="component" value="Unassembled WGS sequence"/>
</dbReference>
<evidence type="ECO:0000313" key="2">
    <source>
        <dbReference type="EMBL" id="OAG15600.1"/>
    </source>
</evidence>
<sequence>MLPPIDPTVLQRNPNFEILYKDLCTRKLNPNGSTRDTKKQRVHDEIRKTLTSALTTLHTSQILTTSLSTLPSKATDLPPDLHAVIEIVTAQLNGQISASDRDILSSDIGFFHSNIGLIASALSTQLVTIADYLCMIASPSSVPPISSLANAAQTLENSATESLPSDLQAATTHLTNTLTTLLNTHSTLLSTSIKILEQTQQGALARHTKSSAELLQTKAILLGLQAKIHTLLHPPPPEFVDALKEYRKGLGGGKRALWDREALARRELELYGKAGEKGMRDLAKRKKGLVEEAERIEAEISKLQRGE</sequence>
<dbReference type="STRING" id="5599.A0A177D8U1"/>
<keyword evidence="1" id="KW-0175">Coiled coil</keyword>
<feature type="coiled-coil region" evidence="1">
    <location>
        <begin position="279"/>
        <end position="306"/>
    </location>
</feature>
<dbReference type="OMA" id="SNLRTWA"/>
<dbReference type="EMBL" id="KV441493">
    <property type="protein sequence ID" value="OAG15600.1"/>
    <property type="molecule type" value="Genomic_DNA"/>
</dbReference>
<dbReference type="VEuPathDB" id="FungiDB:CC77DRAFT_946432"/>
<evidence type="ECO:0000256" key="1">
    <source>
        <dbReference type="SAM" id="Coils"/>
    </source>
</evidence>
<accession>A0A177D8U1</accession>
<keyword evidence="3" id="KW-1185">Reference proteome</keyword>
<evidence type="ECO:0000313" key="3">
    <source>
        <dbReference type="Proteomes" id="UP000077248"/>
    </source>
</evidence>
<name>A0A177D8U1_ALTAL</name>
<dbReference type="GeneID" id="29120678"/>
<protein>
    <submittedName>
        <fullName evidence="2">Uncharacterized protein</fullName>
    </submittedName>
</protein>
<organism evidence="2 3">
    <name type="scientific">Alternaria alternata</name>
    <name type="common">Alternaria rot fungus</name>
    <name type="synonym">Torula alternata</name>
    <dbReference type="NCBI Taxonomy" id="5599"/>
    <lineage>
        <taxon>Eukaryota</taxon>
        <taxon>Fungi</taxon>
        <taxon>Dikarya</taxon>
        <taxon>Ascomycota</taxon>
        <taxon>Pezizomycotina</taxon>
        <taxon>Dothideomycetes</taxon>
        <taxon>Pleosporomycetidae</taxon>
        <taxon>Pleosporales</taxon>
        <taxon>Pleosporineae</taxon>
        <taxon>Pleosporaceae</taxon>
        <taxon>Alternaria</taxon>
        <taxon>Alternaria sect. Alternaria</taxon>
        <taxon>Alternaria alternata complex</taxon>
    </lineage>
</organism>
<proteinExistence type="predicted"/>
<gene>
    <name evidence="2" type="ORF">CC77DRAFT_946432</name>
</gene>